<sequence>MKLAAVALVLVFIGLTTALPKQVKDRNFEERRTQEWKQLKERIKKRNTTRLSKDLCDNDEDFKQLRVCRDQRRGIKCQESLAQPPSYKQQNADTDLNTVEMSDGAKRREKRSTNPCLGPIQSLFPYFAPNFFNGNIEEVYKIGPSFEDGFNEAILYHICAPLSSPLSCQETYMGIQALVYLNEPWVNDDVGMSVIAVPSGCAMTF</sequence>
<keyword evidence="1" id="KW-0732">Signal</keyword>
<evidence type="ECO:0000313" key="3">
    <source>
        <dbReference type="Proteomes" id="UP001642483"/>
    </source>
</evidence>
<reference evidence="2 3" key="1">
    <citation type="submission" date="2024-02" db="EMBL/GenBank/DDBJ databases">
        <authorList>
            <person name="Daric V."/>
            <person name="Darras S."/>
        </authorList>
    </citation>
    <scope>NUCLEOTIDE SEQUENCE [LARGE SCALE GENOMIC DNA]</scope>
</reference>
<dbReference type="EMBL" id="CAWYQH010000090">
    <property type="protein sequence ID" value="CAK8682410.1"/>
    <property type="molecule type" value="Genomic_DNA"/>
</dbReference>
<comment type="caution">
    <text evidence="2">The sequence shown here is derived from an EMBL/GenBank/DDBJ whole genome shotgun (WGS) entry which is preliminary data.</text>
</comment>
<keyword evidence="3" id="KW-1185">Reference proteome</keyword>
<feature type="signal peptide" evidence="1">
    <location>
        <begin position="1"/>
        <end position="18"/>
    </location>
</feature>
<dbReference type="Proteomes" id="UP001642483">
    <property type="component" value="Unassembled WGS sequence"/>
</dbReference>
<organism evidence="2 3">
    <name type="scientific">Clavelina lepadiformis</name>
    <name type="common">Light-bulb sea squirt</name>
    <name type="synonym">Ascidia lepadiformis</name>
    <dbReference type="NCBI Taxonomy" id="159417"/>
    <lineage>
        <taxon>Eukaryota</taxon>
        <taxon>Metazoa</taxon>
        <taxon>Chordata</taxon>
        <taxon>Tunicata</taxon>
        <taxon>Ascidiacea</taxon>
        <taxon>Aplousobranchia</taxon>
        <taxon>Clavelinidae</taxon>
        <taxon>Clavelina</taxon>
    </lineage>
</organism>
<proteinExistence type="predicted"/>
<accession>A0ABP0FWR9</accession>
<protein>
    <submittedName>
        <fullName evidence="2">Uncharacterized protein</fullName>
    </submittedName>
</protein>
<name>A0ABP0FWR9_CLALP</name>
<evidence type="ECO:0000256" key="1">
    <source>
        <dbReference type="SAM" id="SignalP"/>
    </source>
</evidence>
<feature type="chain" id="PRO_5046375225" evidence="1">
    <location>
        <begin position="19"/>
        <end position="205"/>
    </location>
</feature>
<evidence type="ECO:0000313" key="2">
    <source>
        <dbReference type="EMBL" id="CAK8682410.1"/>
    </source>
</evidence>
<gene>
    <name evidence="2" type="ORF">CVLEPA_LOCUS13075</name>
</gene>